<feature type="non-terminal residue" evidence="2">
    <location>
        <position position="74"/>
    </location>
</feature>
<comment type="caution">
    <text evidence="2">The sequence shown here is derived from an EMBL/GenBank/DDBJ whole genome shotgun (WGS) entry which is preliminary data.</text>
</comment>
<dbReference type="EMBL" id="CATQJA010000223">
    <property type="protein sequence ID" value="CAJ0558224.1"/>
    <property type="molecule type" value="Genomic_DNA"/>
</dbReference>
<feature type="compositionally biased region" description="Low complexity" evidence="1">
    <location>
        <begin position="33"/>
        <end position="42"/>
    </location>
</feature>
<evidence type="ECO:0000313" key="3">
    <source>
        <dbReference type="Proteomes" id="UP001177023"/>
    </source>
</evidence>
<organism evidence="2 3">
    <name type="scientific">Mesorhabditis spiculigera</name>
    <dbReference type="NCBI Taxonomy" id="96644"/>
    <lineage>
        <taxon>Eukaryota</taxon>
        <taxon>Metazoa</taxon>
        <taxon>Ecdysozoa</taxon>
        <taxon>Nematoda</taxon>
        <taxon>Chromadorea</taxon>
        <taxon>Rhabditida</taxon>
        <taxon>Rhabditina</taxon>
        <taxon>Rhabditomorpha</taxon>
        <taxon>Rhabditoidea</taxon>
        <taxon>Rhabditidae</taxon>
        <taxon>Mesorhabditinae</taxon>
        <taxon>Mesorhabditis</taxon>
    </lineage>
</organism>
<dbReference type="AlphaFoldDB" id="A0AA36FNU5"/>
<keyword evidence="3" id="KW-1185">Reference proteome</keyword>
<feature type="region of interest" description="Disordered" evidence="1">
    <location>
        <begin position="33"/>
        <end position="74"/>
    </location>
</feature>
<evidence type="ECO:0000313" key="2">
    <source>
        <dbReference type="EMBL" id="CAJ0558224.1"/>
    </source>
</evidence>
<name>A0AA36FNU5_9BILA</name>
<gene>
    <name evidence="2" type="ORF">MSPICULIGERA_LOCUS910</name>
</gene>
<accession>A0AA36FNU5</accession>
<sequence>MVKYNSLIRRVDRRLMALSCVGGAKGLDIEAAEASGAGAPEIPETESLDQLPNTTADTAAASPTTDSTSKPDAK</sequence>
<proteinExistence type="predicted"/>
<evidence type="ECO:0000256" key="1">
    <source>
        <dbReference type="SAM" id="MobiDB-lite"/>
    </source>
</evidence>
<feature type="compositionally biased region" description="Low complexity" evidence="1">
    <location>
        <begin position="52"/>
        <end position="68"/>
    </location>
</feature>
<dbReference type="Proteomes" id="UP001177023">
    <property type="component" value="Unassembled WGS sequence"/>
</dbReference>
<protein>
    <submittedName>
        <fullName evidence="2">Uncharacterized protein</fullName>
    </submittedName>
</protein>
<reference evidence="2" key="1">
    <citation type="submission" date="2023-06" db="EMBL/GenBank/DDBJ databases">
        <authorList>
            <person name="Delattre M."/>
        </authorList>
    </citation>
    <scope>NUCLEOTIDE SEQUENCE</scope>
    <source>
        <strain evidence="2">AF72</strain>
    </source>
</reference>